<evidence type="ECO:0000313" key="2">
    <source>
        <dbReference type="Proteomes" id="UP000288805"/>
    </source>
</evidence>
<proteinExistence type="predicted"/>
<evidence type="ECO:0008006" key="3">
    <source>
        <dbReference type="Google" id="ProtNLM"/>
    </source>
</evidence>
<dbReference type="Gene3D" id="3.80.10.10">
    <property type="entry name" value="Ribonuclease Inhibitor"/>
    <property type="match status" value="1"/>
</dbReference>
<dbReference type="InterPro" id="IPR032675">
    <property type="entry name" value="LRR_dom_sf"/>
</dbReference>
<gene>
    <name evidence="1" type="ORF">CK203_097534</name>
</gene>
<sequence length="208" mass="23088">MQPTSMGGVAYTTYKLFLPTSLQDLQIINFQNLKSIASMALQSLVSLETLVLENCPKLGSVVPNEGLPPTLAGLQIKDCPILKQRCIKDKGQDWLKIAHIPKVVIDEIIQTMSNDVFTIGLLDLCISFKQLPRLGLCTRLSSHTPQFPALPANVEVPFDLEKLSARLQGLSCLGDLTMFPLKGQIYYPCYASRTKIDTCKTEIFLILF</sequence>
<name>A0A438CWI5_VITVI</name>
<accession>A0A438CWI5</accession>
<dbReference type="Proteomes" id="UP000288805">
    <property type="component" value="Unassembled WGS sequence"/>
</dbReference>
<dbReference type="SUPFAM" id="SSF52058">
    <property type="entry name" value="L domain-like"/>
    <property type="match status" value="1"/>
</dbReference>
<protein>
    <recommendedName>
        <fullName evidence="3">Disease resistance protein</fullName>
    </recommendedName>
</protein>
<organism evidence="1 2">
    <name type="scientific">Vitis vinifera</name>
    <name type="common">Grape</name>
    <dbReference type="NCBI Taxonomy" id="29760"/>
    <lineage>
        <taxon>Eukaryota</taxon>
        <taxon>Viridiplantae</taxon>
        <taxon>Streptophyta</taxon>
        <taxon>Embryophyta</taxon>
        <taxon>Tracheophyta</taxon>
        <taxon>Spermatophyta</taxon>
        <taxon>Magnoliopsida</taxon>
        <taxon>eudicotyledons</taxon>
        <taxon>Gunneridae</taxon>
        <taxon>Pentapetalae</taxon>
        <taxon>rosids</taxon>
        <taxon>Vitales</taxon>
        <taxon>Vitaceae</taxon>
        <taxon>Viteae</taxon>
        <taxon>Vitis</taxon>
    </lineage>
</organism>
<comment type="caution">
    <text evidence="1">The sequence shown here is derived from an EMBL/GenBank/DDBJ whole genome shotgun (WGS) entry which is preliminary data.</text>
</comment>
<reference evidence="1 2" key="1">
    <citation type="journal article" date="2018" name="PLoS Genet.">
        <title>Population sequencing reveals clonal diversity and ancestral inbreeding in the grapevine cultivar Chardonnay.</title>
        <authorList>
            <person name="Roach M.J."/>
            <person name="Johnson D.L."/>
            <person name="Bohlmann J."/>
            <person name="van Vuuren H.J."/>
            <person name="Jones S.J."/>
            <person name="Pretorius I.S."/>
            <person name="Schmidt S.A."/>
            <person name="Borneman A.R."/>
        </authorList>
    </citation>
    <scope>NUCLEOTIDE SEQUENCE [LARGE SCALE GENOMIC DNA]</scope>
    <source>
        <strain evidence="2">cv. Chardonnay</strain>
        <tissue evidence="1">Leaf</tissue>
    </source>
</reference>
<dbReference type="AlphaFoldDB" id="A0A438CWI5"/>
<evidence type="ECO:0000313" key="1">
    <source>
        <dbReference type="EMBL" id="RVW27566.1"/>
    </source>
</evidence>
<dbReference type="EMBL" id="QGNW01001948">
    <property type="protein sequence ID" value="RVW27566.1"/>
    <property type="molecule type" value="Genomic_DNA"/>
</dbReference>